<evidence type="ECO:0000256" key="4">
    <source>
        <dbReference type="ARBA" id="ARBA00023136"/>
    </source>
</evidence>
<reference evidence="8 9" key="1">
    <citation type="journal article" date="2016" name="Nat. Commun.">
        <title>Ectomycorrhizal ecology is imprinted in the genome of the dominant symbiotic fungus Cenococcum geophilum.</title>
        <authorList>
            <consortium name="DOE Joint Genome Institute"/>
            <person name="Peter M."/>
            <person name="Kohler A."/>
            <person name="Ohm R.A."/>
            <person name="Kuo A."/>
            <person name="Krutzmann J."/>
            <person name="Morin E."/>
            <person name="Arend M."/>
            <person name="Barry K.W."/>
            <person name="Binder M."/>
            <person name="Choi C."/>
            <person name="Clum A."/>
            <person name="Copeland A."/>
            <person name="Grisel N."/>
            <person name="Haridas S."/>
            <person name="Kipfer T."/>
            <person name="LaButti K."/>
            <person name="Lindquist E."/>
            <person name="Lipzen A."/>
            <person name="Maire R."/>
            <person name="Meier B."/>
            <person name="Mihaltcheva S."/>
            <person name="Molinier V."/>
            <person name="Murat C."/>
            <person name="Poggeler S."/>
            <person name="Quandt C.A."/>
            <person name="Sperisen C."/>
            <person name="Tritt A."/>
            <person name="Tisserant E."/>
            <person name="Crous P.W."/>
            <person name="Henrissat B."/>
            <person name="Nehls U."/>
            <person name="Egli S."/>
            <person name="Spatafora J.W."/>
            <person name="Grigoriev I.V."/>
            <person name="Martin F.M."/>
        </authorList>
    </citation>
    <scope>NUCLEOTIDE SEQUENCE [LARGE SCALE GENOMIC DNA]</scope>
    <source>
        <strain evidence="8 9">CBS 207.34</strain>
    </source>
</reference>
<dbReference type="GO" id="GO:0016020">
    <property type="term" value="C:membrane"/>
    <property type="evidence" value="ECO:0007669"/>
    <property type="project" value="UniProtKB-SubCell"/>
</dbReference>
<dbReference type="InterPro" id="IPR049326">
    <property type="entry name" value="Rhodopsin_dom_fungi"/>
</dbReference>
<evidence type="ECO:0000256" key="2">
    <source>
        <dbReference type="ARBA" id="ARBA00022692"/>
    </source>
</evidence>
<comment type="similarity">
    <text evidence="5">Belongs to the SAT4 family.</text>
</comment>
<keyword evidence="2 6" id="KW-0812">Transmembrane</keyword>
<keyword evidence="9" id="KW-1185">Reference proteome</keyword>
<evidence type="ECO:0000256" key="6">
    <source>
        <dbReference type="SAM" id="Phobius"/>
    </source>
</evidence>
<evidence type="ECO:0000256" key="5">
    <source>
        <dbReference type="ARBA" id="ARBA00038359"/>
    </source>
</evidence>
<dbReference type="EMBL" id="KV749585">
    <property type="protein sequence ID" value="OCL08819.1"/>
    <property type="molecule type" value="Genomic_DNA"/>
</dbReference>
<evidence type="ECO:0000313" key="8">
    <source>
        <dbReference type="EMBL" id="OCL08819.1"/>
    </source>
</evidence>
<keyword evidence="3 6" id="KW-1133">Transmembrane helix</keyword>
<dbReference type="Pfam" id="PF20684">
    <property type="entry name" value="Fung_rhodopsin"/>
    <property type="match status" value="1"/>
</dbReference>
<feature type="domain" description="Rhodopsin" evidence="7">
    <location>
        <begin position="1"/>
        <end position="89"/>
    </location>
</feature>
<evidence type="ECO:0000256" key="3">
    <source>
        <dbReference type="ARBA" id="ARBA00022989"/>
    </source>
</evidence>
<dbReference type="Proteomes" id="UP000250140">
    <property type="component" value="Unassembled WGS sequence"/>
</dbReference>
<accession>A0A8E2JTD0</accession>
<sequence>SAVNLVEDLVFSLLPLTFIRMMRVPMREKVIFTILMAMGLVASATAVVRLTLIKGYGVNSDFSWDNSAIVMWAHLECYLGITAACIPCL</sequence>
<feature type="non-terminal residue" evidence="8">
    <location>
        <position position="89"/>
    </location>
</feature>
<feature type="non-terminal residue" evidence="8">
    <location>
        <position position="1"/>
    </location>
</feature>
<proteinExistence type="inferred from homology"/>
<gene>
    <name evidence="8" type="ORF">AOQ84DRAFT_259794</name>
</gene>
<feature type="transmembrane region" description="Helical" evidence="6">
    <location>
        <begin position="30"/>
        <end position="52"/>
    </location>
</feature>
<dbReference type="InterPro" id="IPR052337">
    <property type="entry name" value="SAT4-like"/>
</dbReference>
<dbReference type="AlphaFoldDB" id="A0A8E2JTD0"/>
<organism evidence="8 9">
    <name type="scientific">Glonium stellatum</name>
    <dbReference type="NCBI Taxonomy" id="574774"/>
    <lineage>
        <taxon>Eukaryota</taxon>
        <taxon>Fungi</taxon>
        <taxon>Dikarya</taxon>
        <taxon>Ascomycota</taxon>
        <taxon>Pezizomycotina</taxon>
        <taxon>Dothideomycetes</taxon>
        <taxon>Pleosporomycetidae</taxon>
        <taxon>Gloniales</taxon>
        <taxon>Gloniaceae</taxon>
        <taxon>Glonium</taxon>
    </lineage>
</organism>
<keyword evidence="4 6" id="KW-0472">Membrane</keyword>
<dbReference type="PANTHER" id="PTHR33048">
    <property type="entry name" value="PTH11-LIKE INTEGRAL MEMBRANE PROTEIN (AFU_ORTHOLOGUE AFUA_5G11245)"/>
    <property type="match status" value="1"/>
</dbReference>
<protein>
    <recommendedName>
        <fullName evidence="7">Rhodopsin domain-containing protein</fullName>
    </recommendedName>
</protein>
<name>A0A8E2JTD0_9PEZI</name>
<evidence type="ECO:0000256" key="1">
    <source>
        <dbReference type="ARBA" id="ARBA00004141"/>
    </source>
</evidence>
<comment type="subcellular location">
    <subcellularLocation>
        <location evidence="1">Membrane</location>
        <topology evidence="1">Multi-pass membrane protein</topology>
    </subcellularLocation>
</comment>
<evidence type="ECO:0000313" key="9">
    <source>
        <dbReference type="Proteomes" id="UP000250140"/>
    </source>
</evidence>
<dbReference type="OrthoDB" id="3919395at2759"/>
<evidence type="ECO:0000259" key="7">
    <source>
        <dbReference type="Pfam" id="PF20684"/>
    </source>
</evidence>
<dbReference type="PANTHER" id="PTHR33048:SF129">
    <property type="entry name" value="INTEGRAL MEMBRANE PROTEIN-RELATED"/>
    <property type="match status" value="1"/>
</dbReference>